<organism evidence="2 3">
    <name type="scientific">Oryza sativa subsp. japonica</name>
    <name type="common">Rice</name>
    <dbReference type="NCBI Taxonomy" id="39947"/>
    <lineage>
        <taxon>Eukaryota</taxon>
        <taxon>Viridiplantae</taxon>
        <taxon>Streptophyta</taxon>
        <taxon>Embryophyta</taxon>
        <taxon>Tracheophyta</taxon>
        <taxon>Spermatophyta</taxon>
        <taxon>Magnoliopsida</taxon>
        <taxon>Liliopsida</taxon>
        <taxon>Poales</taxon>
        <taxon>Poaceae</taxon>
        <taxon>BOP clade</taxon>
        <taxon>Oryzoideae</taxon>
        <taxon>Oryzeae</taxon>
        <taxon>Oryzinae</taxon>
        <taxon>Oryza</taxon>
        <taxon>Oryza sativa</taxon>
    </lineage>
</organism>
<feature type="compositionally biased region" description="Basic and acidic residues" evidence="1">
    <location>
        <begin position="35"/>
        <end position="45"/>
    </location>
</feature>
<reference evidence="2 3" key="3">
    <citation type="journal article" date="2013" name="Rice">
        <title>Improvement of the Oryza sativa Nipponbare reference genome using next generation sequence and optical map data.</title>
        <authorList>
            <person name="Kawahara Y."/>
            <person name="de la Bastide M."/>
            <person name="Hamilton J.P."/>
            <person name="Kanamori H."/>
            <person name="McCombie W.R."/>
            <person name="Ouyang S."/>
            <person name="Schwartz D.C."/>
            <person name="Tanaka T."/>
            <person name="Wu J."/>
            <person name="Zhou S."/>
            <person name="Childs K.L."/>
            <person name="Davidson R.M."/>
            <person name="Lin H."/>
            <person name="Quesada-Ocampo L."/>
            <person name="Vaillancourt B."/>
            <person name="Sakai H."/>
            <person name="Lee S.S."/>
            <person name="Kim J."/>
            <person name="Numa H."/>
            <person name="Itoh T."/>
            <person name="Buell C.R."/>
            <person name="Matsumoto T."/>
        </authorList>
    </citation>
    <scope>NUCLEOTIDE SEQUENCE [LARGE SCALE GENOMIC DNA]</scope>
    <source>
        <strain evidence="3">cv. Nipponbare</strain>
    </source>
</reference>
<evidence type="ECO:0000313" key="3">
    <source>
        <dbReference type="Proteomes" id="UP000059680"/>
    </source>
</evidence>
<reference evidence="2 3" key="2">
    <citation type="journal article" date="2013" name="Plant Cell Physiol.">
        <title>Rice Annotation Project Database (RAP-DB): an integrative and interactive database for rice genomics.</title>
        <authorList>
            <person name="Sakai H."/>
            <person name="Lee S.S."/>
            <person name="Tanaka T."/>
            <person name="Numa H."/>
            <person name="Kim J."/>
            <person name="Kawahara Y."/>
            <person name="Wakimoto H."/>
            <person name="Yang C.C."/>
            <person name="Iwamoto M."/>
            <person name="Abe T."/>
            <person name="Yamada Y."/>
            <person name="Muto A."/>
            <person name="Inokuchi H."/>
            <person name="Ikemura T."/>
            <person name="Matsumoto T."/>
            <person name="Sasaki T."/>
            <person name="Itoh T."/>
        </authorList>
    </citation>
    <scope>NUCLEOTIDE SEQUENCE [LARGE SCALE GENOMIC DNA]</scope>
    <source>
        <strain evidence="3">cv. Nipponbare</strain>
    </source>
</reference>
<dbReference type="Proteomes" id="UP000059680">
    <property type="component" value="Chromosome 1"/>
</dbReference>
<dbReference type="EMBL" id="AP014957">
    <property type="protein sequence ID" value="BAS73021.1"/>
    <property type="molecule type" value="Genomic_DNA"/>
</dbReference>
<gene>
    <name evidence="2" type="ordered locus">Os01g0600700</name>
    <name evidence="2" type="ORF">OSNPB_010600700</name>
</gene>
<proteinExistence type="predicted"/>
<name>A0A0P0V4X1_ORYSJ</name>
<sequence>MAQTDKTKVTSGGRRAGDSGYIVGGRGNGHAWPESARRGGGREQRWGTQVRHRCCRSRPSHGGEAGEEDNRKDQPALVWQTRKTTRRPRPGVAVGNNEEPQDFQAAAATSTSLSPRNQLAHHLPNVATAALADSRLARCLPSLELTQQR</sequence>
<dbReference type="AlphaFoldDB" id="A0A0P0V4X1"/>
<evidence type="ECO:0000313" key="2">
    <source>
        <dbReference type="EMBL" id="BAS73021.1"/>
    </source>
</evidence>
<dbReference type="PaxDb" id="39947-A0A0P0V4X1"/>
<feature type="compositionally biased region" description="Basic residues" evidence="1">
    <location>
        <begin position="50"/>
        <end position="59"/>
    </location>
</feature>
<accession>A0A0P0V4X1</accession>
<reference evidence="3" key="1">
    <citation type="journal article" date="2005" name="Nature">
        <title>The map-based sequence of the rice genome.</title>
        <authorList>
            <consortium name="International rice genome sequencing project (IRGSP)"/>
            <person name="Matsumoto T."/>
            <person name="Wu J."/>
            <person name="Kanamori H."/>
            <person name="Katayose Y."/>
            <person name="Fujisawa M."/>
            <person name="Namiki N."/>
            <person name="Mizuno H."/>
            <person name="Yamamoto K."/>
            <person name="Antonio B.A."/>
            <person name="Baba T."/>
            <person name="Sakata K."/>
            <person name="Nagamura Y."/>
            <person name="Aoki H."/>
            <person name="Arikawa K."/>
            <person name="Arita K."/>
            <person name="Bito T."/>
            <person name="Chiden Y."/>
            <person name="Fujitsuka N."/>
            <person name="Fukunaka R."/>
            <person name="Hamada M."/>
            <person name="Harada C."/>
            <person name="Hayashi A."/>
            <person name="Hijishita S."/>
            <person name="Honda M."/>
            <person name="Hosokawa S."/>
            <person name="Ichikawa Y."/>
            <person name="Idonuma A."/>
            <person name="Iijima M."/>
            <person name="Ikeda M."/>
            <person name="Ikeno M."/>
            <person name="Ito K."/>
            <person name="Ito S."/>
            <person name="Ito T."/>
            <person name="Ito Y."/>
            <person name="Ito Y."/>
            <person name="Iwabuchi A."/>
            <person name="Kamiya K."/>
            <person name="Karasawa W."/>
            <person name="Kurita K."/>
            <person name="Katagiri S."/>
            <person name="Kikuta A."/>
            <person name="Kobayashi H."/>
            <person name="Kobayashi N."/>
            <person name="Machita K."/>
            <person name="Maehara T."/>
            <person name="Masukawa M."/>
            <person name="Mizubayashi T."/>
            <person name="Mukai Y."/>
            <person name="Nagasaki H."/>
            <person name="Nagata Y."/>
            <person name="Naito S."/>
            <person name="Nakashima M."/>
            <person name="Nakama Y."/>
            <person name="Nakamichi Y."/>
            <person name="Nakamura M."/>
            <person name="Meguro A."/>
            <person name="Negishi M."/>
            <person name="Ohta I."/>
            <person name="Ohta T."/>
            <person name="Okamoto M."/>
            <person name="Ono N."/>
            <person name="Saji S."/>
            <person name="Sakaguchi M."/>
            <person name="Sakai K."/>
            <person name="Shibata M."/>
            <person name="Shimokawa T."/>
            <person name="Song J."/>
            <person name="Takazaki Y."/>
            <person name="Terasawa K."/>
            <person name="Tsugane M."/>
            <person name="Tsuji K."/>
            <person name="Ueda S."/>
            <person name="Waki K."/>
            <person name="Yamagata H."/>
            <person name="Yamamoto M."/>
            <person name="Yamamoto S."/>
            <person name="Yamane H."/>
            <person name="Yoshiki S."/>
            <person name="Yoshihara R."/>
            <person name="Yukawa K."/>
            <person name="Zhong H."/>
            <person name="Yano M."/>
            <person name="Yuan Q."/>
            <person name="Ouyang S."/>
            <person name="Liu J."/>
            <person name="Jones K.M."/>
            <person name="Gansberger K."/>
            <person name="Moffat K."/>
            <person name="Hill J."/>
            <person name="Bera J."/>
            <person name="Fadrosh D."/>
            <person name="Jin S."/>
            <person name="Johri S."/>
            <person name="Kim M."/>
            <person name="Overton L."/>
            <person name="Reardon M."/>
            <person name="Tsitrin T."/>
            <person name="Vuong H."/>
            <person name="Weaver B."/>
            <person name="Ciecko A."/>
            <person name="Tallon L."/>
            <person name="Jackson J."/>
            <person name="Pai G."/>
            <person name="Aken S.V."/>
            <person name="Utterback T."/>
            <person name="Reidmuller S."/>
            <person name="Feldblyum T."/>
            <person name="Hsiao J."/>
            <person name="Zismann V."/>
            <person name="Iobst S."/>
            <person name="de Vazeille A.R."/>
            <person name="Buell C.R."/>
            <person name="Ying K."/>
            <person name="Li Y."/>
            <person name="Lu T."/>
            <person name="Huang Y."/>
            <person name="Zhao Q."/>
            <person name="Feng Q."/>
            <person name="Zhang L."/>
            <person name="Zhu J."/>
            <person name="Weng Q."/>
            <person name="Mu J."/>
            <person name="Lu Y."/>
            <person name="Fan D."/>
            <person name="Liu Y."/>
            <person name="Guan J."/>
            <person name="Zhang Y."/>
            <person name="Yu S."/>
            <person name="Liu X."/>
            <person name="Zhang Y."/>
            <person name="Hong G."/>
            <person name="Han B."/>
            <person name="Choisne N."/>
            <person name="Demange N."/>
            <person name="Orjeda G."/>
            <person name="Samain S."/>
            <person name="Cattolico L."/>
            <person name="Pelletier E."/>
            <person name="Couloux A."/>
            <person name="Segurens B."/>
            <person name="Wincker P."/>
            <person name="D'Hont A."/>
            <person name="Scarpelli C."/>
            <person name="Weissenbach J."/>
            <person name="Salanoubat M."/>
            <person name="Quetier F."/>
            <person name="Yu Y."/>
            <person name="Kim H.R."/>
            <person name="Rambo T."/>
            <person name="Currie J."/>
            <person name="Collura K."/>
            <person name="Luo M."/>
            <person name="Yang T."/>
            <person name="Ammiraju J.S.S."/>
            <person name="Engler F."/>
            <person name="Soderlund C."/>
            <person name="Wing R.A."/>
            <person name="Palmer L.E."/>
            <person name="de la Bastide M."/>
            <person name="Spiegel L."/>
            <person name="Nascimento L."/>
            <person name="Zutavern T."/>
            <person name="O'Shaughnessy A."/>
            <person name="Dike S."/>
            <person name="Dedhia N."/>
            <person name="Preston R."/>
            <person name="Balija V."/>
            <person name="McCombie W.R."/>
            <person name="Chow T."/>
            <person name="Chen H."/>
            <person name="Chung M."/>
            <person name="Chen C."/>
            <person name="Shaw J."/>
            <person name="Wu H."/>
            <person name="Hsiao K."/>
            <person name="Chao Y."/>
            <person name="Chu M."/>
            <person name="Cheng C."/>
            <person name="Hour A."/>
            <person name="Lee P."/>
            <person name="Lin S."/>
            <person name="Lin Y."/>
            <person name="Liou J."/>
            <person name="Liu S."/>
            <person name="Hsing Y."/>
            <person name="Raghuvanshi S."/>
            <person name="Mohanty A."/>
            <person name="Bharti A.K."/>
            <person name="Gaur A."/>
            <person name="Gupta V."/>
            <person name="Kumar D."/>
            <person name="Ravi V."/>
            <person name="Vij S."/>
            <person name="Kapur A."/>
            <person name="Khurana P."/>
            <person name="Khurana P."/>
            <person name="Khurana J.P."/>
            <person name="Tyagi A.K."/>
            <person name="Gaikwad K."/>
            <person name="Singh A."/>
            <person name="Dalal V."/>
            <person name="Srivastava S."/>
            <person name="Dixit A."/>
            <person name="Pal A.K."/>
            <person name="Ghazi I.A."/>
            <person name="Yadav M."/>
            <person name="Pandit A."/>
            <person name="Bhargava A."/>
            <person name="Sureshbabu K."/>
            <person name="Batra K."/>
            <person name="Sharma T.R."/>
            <person name="Mohapatra T."/>
            <person name="Singh N.K."/>
            <person name="Messing J."/>
            <person name="Nelson A.B."/>
            <person name="Fuks G."/>
            <person name="Kavchok S."/>
            <person name="Keizer G."/>
            <person name="Linton E."/>
            <person name="Llaca V."/>
            <person name="Song R."/>
            <person name="Tanyolac B."/>
            <person name="Young S."/>
            <person name="Ho-Il K."/>
            <person name="Hahn J.H."/>
            <person name="Sangsakoo G."/>
            <person name="Vanavichit A."/>
            <person name="de Mattos Luiz.A.T."/>
            <person name="Zimmer P.D."/>
            <person name="Malone G."/>
            <person name="Dellagostin O."/>
            <person name="de Oliveira A.C."/>
            <person name="Bevan M."/>
            <person name="Bancroft I."/>
            <person name="Minx P."/>
            <person name="Cordum H."/>
            <person name="Wilson R."/>
            <person name="Cheng Z."/>
            <person name="Jin W."/>
            <person name="Jiang J."/>
            <person name="Leong S.A."/>
            <person name="Iwama H."/>
            <person name="Gojobori T."/>
            <person name="Itoh T."/>
            <person name="Niimura Y."/>
            <person name="Fujii Y."/>
            <person name="Habara T."/>
            <person name="Sakai H."/>
            <person name="Sato Y."/>
            <person name="Wilson G."/>
            <person name="Kumar K."/>
            <person name="McCouch S."/>
            <person name="Juretic N."/>
            <person name="Hoen D."/>
            <person name="Wright S."/>
            <person name="Bruskiewich R."/>
            <person name="Bureau T."/>
            <person name="Miyao A."/>
            <person name="Hirochika H."/>
            <person name="Nishikawa T."/>
            <person name="Kadowaki K."/>
            <person name="Sugiura M."/>
            <person name="Burr B."/>
            <person name="Sasaki T."/>
        </authorList>
    </citation>
    <scope>NUCLEOTIDE SEQUENCE [LARGE SCALE GENOMIC DNA]</scope>
    <source>
        <strain evidence="3">cv. Nipponbare</strain>
    </source>
</reference>
<feature type="region of interest" description="Disordered" evidence="1">
    <location>
        <begin position="1"/>
        <end position="106"/>
    </location>
</feature>
<keyword evidence="3" id="KW-1185">Reference proteome</keyword>
<dbReference type="InParanoid" id="A0A0P0V4X1"/>
<evidence type="ECO:0000256" key="1">
    <source>
        <dbReference type="SAM" id="MobiDB-lite"/>
    </source>
</evidence>
<protein>
    <submittedName>
        <fullName evidence="2">Os01g0600700 protein</fullName>
    </submittedName>
</protein>